<feature type="domain" description="Heterokaryon incompatibility" evidence="2">
    <location>
        <begin position="23"/>
        <end position="110"/>
    </location>
</feature>
<proteinExistence type="predicted"/>
<dbReference type="Pfam" id="PF06985">
    <property type="entry name" value="HET"/>
    <property type="match status" value="1"/>
</dbReference>
<dbReference type="PANTHER" id="PTHR10622:SF10">
    <property type="entry name" value="HET DOMAIN-CONTAINING PROTEIN"/>
    <property type="match status" value="1"/>
</dbReference>
<dbReference type="EMBL" id="MRCY01000016">
    <property type="protein sequence ID" value="RKL17294.1"/>
    <property type="molecule type" value="Genomic_DNA"/>
</dbReference>
<protein>
    <recommendedName>
        <fullName evidence="2">Heterokaryon incompatibility domain-containing protein</fullName>
    </recommendedName>
</protein>
<dbReference type="Proteomes" id="UP000285860">
    <property type="component" value="Unassembled WGS sequence"/>
</dbReference>
<accession>A0A420RJU6</accession>
<dbReference type="VEuPathDB" id="FungiDB:HZS61_006835"/>
<name>A0A420RJU6_FUSOX</name>
<dbReference type="VEuPathDB" id="FungiDB:FOC1_g10007857"/>
<evidence type="ECO:0000256" key="1">
    <source>
        <dbReference type="SAM" id="MobiDB-lite"/>
    </source>
</evidence>
<evidence type="ECO:0000313" key="3">
    <source>
        <dbReference type="EMBL" id="RKL17294.1"/>
    </source>
</evidence>
<dbReference type="InterPro" id="IPR010730">
    <property type="entry name" value="HET"/>
</dbReference>
<dbReference type="PANTHER" id="PTHR10622">
    <property type="entry name" value="HET DOMAIN-CONTAINING PROTEIN"/>
    <property type="match status" value="1"/>
</dbReference>
<dbReference type="VEuPathDB" id="FungiDB:FOC4_g10005150"/>
<reference evidence="3 4" key="1">
    <citation type="journal article" date="2018" name="Sci. Rep.">
        <title>Characterisation of pathogen-specific regions and novel effector candidates in Fusarium oxysporum f. sp. cepae.</title>
        <authorList>
            <person name="Armitage A.D."/>
            <person name="Taylor A."/>
            <person name="Sobczyk M.K."/>
            <person name="Baxter L."/>
            <person name="Greenfield B.P."/>
            <person name="Bates H.J."/>
            <person name="Wilson F."/>
            <person name="Jackson A.C."/>
            <person name="Ott S."/>
            <person name="Harrison R.J."/>
            <person name="Clarkson J.P."/>
        </authorList>
    </citation>
    <scope>NUCLEOTIDE SEQUENCE [LARGE SCALE GENOMIC DNA]</scope>
    <source>
        <strain evidence="3 4">Fo_A28</strain>
    </source>
</reference>
<gene>
    <name evidence="3" type="ORF">BFJ68_g4798</name>
</gene>
<comment type="caution">
    <text evidence="3">The sequence shown here is derived from an EMBL/GenBank/DDBJ whole genome shotgun (WGS) entry which is preliminary data.</text>
</comment>
<dbReference type="VEuPathDB" id="FungiDB:FOC4_g10005151"/>
<dbReference type="VEuPathDB" id="FungiDB:FOZG_13188"/>
<evidence type="ECO:0000259" key="2">
    <source>
        <dbReference type="Pfam" id="PF06985"/>
    </source>
</evidence>
<evidence type="ECO:0000313" key="4">
    <source>
        <dbReference type="Proteomes" id="UP000285860"/>
    </source>
</evidence>
<dbReference type="VEuPathDB" id="FungiDB:FOZG_13187"/>
<feature type="region of interest" description="Disordered" evidence="1">
    <location>
        <begin position="460"/>
        <end position="483"/>
    </location>
</feature>
<organism evidence="3 4">
    <name type="scientific">Fusarium oxysporum</name>
    <name type="common">Fusarium vascular wilt</name>
    <dbReference type="NCBI Taxonomy" id="5507"/>
    <lineage>
        <taxon>Eukaryota</taxon>
        <taxon>Fungi</taxon>
        <taxon>Dikarya</taxon>
        <taxon>Ascomycota</taxon>
        <taxon>Pezizomycotina</taxon>
        <taxon>Sordariomycetes</taxon>
        <taxon>Hypocreomycetidae</taxon>
        <taxon>Hypocreales</taxon>
        <taxon>Nectriaceae</taxon>
        <taxon>Fusarium</taxon>
        <taxon>Fusarium oxysporum species complex</taxon>
    </lineage>
</organism>
<dbReference type="VEuPathDB" id="FungiDB:FOC1_g10007856"/>
<dbReference type="AlphaFoldDB" id="A0A420RJU6"/>
<dbReference type="VEuPathDB" id="FungiDB:FOMG_14802"/>
<dbReference type="VEuPathDB" id="FungiDB:FOIG_10236"/>
<sequence>MRFLDVKTLQLHNFDDASAYPPYAILSHCWYASEHELTFKDFEDLSKHTSKPGYVKIINACLAAIAQGYKWLWADNVCINTEDAIEKNETMNKLHFMFLNAGVRLLYISEIPNANTKDNDKEIFSSEAPKSRWASRAWTYSELRPSQKSVFYAADWSQLDREFLAKNNTNVLRINQYDESKGDREYSLFSSDGPTGAESLSSFISFSSAQSVNEEEHATLFNSGRNFLINQNRPSYKSAPMDSFAYRRGLSDDSGDDDVKRGPSDPQANRQSGIRILILDNDHAVRNTLSRLLKRLITAQVTVDSGFVVNLKVSGYDIVFARGEGTPLLYIPPNYSHRGAVRILKKFITMPIPSSHVRTVSFEEHGEYQVICESQKQKLLVQLVSAVSGNEQVYENDFTLMFSVRLSDGSVHGPAMSFSDLAPHISLQEPIAQDQLLDHPTIDLATLDLFGDRQAMGHLRPMKDAGPADSYPLDPGSTKTQSPHEYATTYSFDTLSDDPKLQYFQAFIDQLAEDVRAATDGTTLKDVGQGFLDQTLRDFAWKLHEESTNPFQLETSVIIHRKRRNIVDLLDFQVPAFEEAESVTGQSLGDSEAENGEETFTVPFKKAEEMIVDWINDVKSGEPNDLSQMLQYRRFIQGSEAYRWLLTKISQQSRLSSEEPSLMDRIGTTIRNKLKERIPHHKMSRRKASIGFEMTYSVTLDVIGIMKNSGISSSFDKALPNILCLTGKWDEAQATSVAEYMDQTWPQSGGAIISLLQDVLSDQERSFSQFDGVSLRSARSGIWTKPAWPETTRGNYSNLCLLKGTVHQGHNRGVRYEISARGGYYAVSEVGEQIAWLASVFQKHTNFISIRPCVTDVSTTAFKNNSGSTTAVMGHCSISFSTRPGTAYNPSQGFCWERLFGSLNIVCGYPILRRSMPKSGLEVPLRYAASIVGSSEVVQWDKRLVIKGFNMLMVATLVTADVMVWHLLVSEKPEERISYLDPRLDHIDIRPSDEMSLRYIEGKRHIVGWCTKATDFCGHSTANHMIKPGGLPKASASIVVDKLYIEGGSPVTAGLMLDVNKKEQPFWLQREKDYPSFLNWVKLQPVVFYDVEERRAWLVDGASALLHLVRISLHLDINDPESAYDWVYDPSKLKGHWPGVGSRQAALQTLKSWENRALNVYIVNKHIDPNGVPVTKYSTFEERVKTILHSIEKLIDRQAQAASQDGIKFSQTLDPRRDVVGFDIVDIIDPSVPIYPRIQHLTDGST</sequence>
<dbReference type="VEuPathDB" id="FungiDB:HZS61_006837"/>
<dbReference type="VEuPathDB" id="FungiDB:FOXG_12273"/>